<organism evidence="4 5">
    <name type="scientific">Raphanus sativus</name>
    <name type="common">Radish</name>
    <name type="synonym">Raphanus raphanistrum var. sativus</name>
    <dbReference type="NCBI Taxonomy" id="3726"/>
    <lineage>
        <taxon>Eukaryota</taxon>
        <taxon>Viridiplantae</taxon>
        <taxon>Streptophyta</taxon>
        <taxon>Embryophyta</taxon>
        <taxon>Tracheophyta</taxon>
        <taxon>Spermatophyta</taxon>
        <taxon>Magnoliopsida</taxon>
        <taxon>eudicotyledons</taxon>
        <taxon>Gunneridae</taxon>
        <taxon>Pentapetalae</taxon>
        <taxon>rosids</taxon>
        <taxon>malvids</taxon>
        <taxon>Brassicales</taxon>
        <taxon>Brassicaceae</taxon>
        <taxon>Brassiceae</taxon>
        <taxon>Raphanus</taxon>
    </lineage>
</organism>
<keyword evidence="4" id="KW-1185">Reference proteome</keyword>
<feature type="domain" description="DUF4283" evidence="2">
    <location>
        <begin position="37"/>
        <end position="111"/>
    </location>
</feature>
<dbReference type="PANTHER" id="PTHR31286">
    <property type="entry name" value="GLYCINE-RICH CELL WALL STRUCTURAL PROTEIN 1.8-LIKE"/>
    <property type="match status" value="1"/>
</dbReference>
<gene>
    <name evidence="5" type="primary">LOC130505370</name>
</gene>
<dbReference type="InterPro" id="IPR040256">
    <property type="entry name" value="At4g02000-like"/>
</dbReference>
<dbReference type="AlphaFoldDB" id="A0A9W3CX04"/>
<reference evidence="5" key="1">
    <citation type="submission" date="2025-08" db="UniProtKB">
        <authorList>
            <consortium name="RefSeq"/>
        </authorList>
    </citation>
    <scope>IDENTIFICATION</scope>
    <source>
        <tissue evidence="5">Leaf</tissue>
    </source>
</reference>
<protein>
    <submittedName>
        <fullName evidence="5">Uncharacterized protein LOC130505370</fullName>
    </submittedName>
</protein>
<feature type="compositionally biased region" description="Basic and acidic residues" evidence="1">
    <location>
        <begin position="404"/>
        <end position="430"/>
    </location>
</feature>
<dbReference type="InterPro" id="IPR025836">
    <property type="entry name" value="Zn_knuckle_CX2CX4HX4C"/>
</dbReference>
<proteinExistence type="predicted"/>
<dbReference type="Proteomes" id="UP000504610">
    <property type="component" value="Unplaced"/>
</dbReference>
<sequence length="455" mass="52638">MDARLLEGLQGMTLEEDKTIVIPEEDETFCALDRGGRSLMGRLLNPECQNMARMLRTMPKIWKVYERARGIALSRERFQFVFDLETDIQTVLKQGFWTFDDWGLALERWVEYPPRNFLQKAEVWIRLRNIPVNYLTLKTIDLIADEIGHVKVLEYDPDKPMLNDYVRVQVIVDLNQPLRDKKSLTLPGGRVEYIDVEYERVRKKCFHCYRLSHEKLRCPVIQAAKKKGKEIDRGQGSGQNQSVEGRQHHSNLAETLMPLLAPSIPPGFEPHSTMVAPEVFEEMRIYMNCVDPEERRIREARMKKPLMNCQEILWHRELNPQEALEVVDYVTEHAKNLGKKLRISPQKKIAGVDRGQQIEEDRSHGQRAGGFVMGSHQSLPAERDNRSRGSKRSSASWVRRNQNKRRDVGSKGEREVRSSDEGPLKRKATDEGEVTSKVSKQYEGLMVHQKPSSPQ</sequence>
<evidence type="ECO:0000256" key="1">
    <source>
        <dbReference type="SAM" id="MobiDB-lite"/>
    </source>
</evidence>
<evidence type="ECO:0000313" key="5">
    <source>
        <dbReference type="RefSeq" id="XP_056855948.1"/>
    </source>
</evidence>
<dbReference type="KEGG" id="rsz:130505370"/>
<feature type="region of interest" description="Disordered" evidence="1">
    <location>
        <begin position="348"/>
        <end position="455"/>
    </location>
</feature>
<dbReference type="RefSeq" id="XP_056855948.1">
    <property type="nucleotide sequence ID" value="XM_056999968.1"/>
</dbReference>
<evidence type="ECO:0000259" key="3">
    <source>
        <dbReference type="Pfam" id="PF14392"/>
    </source>
</evidence>
<dbReference type="OrthoDB" id="852325at2759"/>
<evidence type="ECO:0000313" key="4">
    <source>
        <dbReference type="Proteomes" id="UP000504610"/>
    </source>
</evidence>
<feature type="domain" description="Zinc knuckle CX2CX4HX4C" evidence="3">
    <location>
        <begin position="172"/>
        <end position="219"/>
    </location>
</feature>
<feature type="region of interest" description="Disordered" evidence="1">
    <location>
        <begin position="228"/>
        <end position="247"/>
    </location>
</feature>
<dbReference type="Pfam" id="PF14111">
    <property type="entry name" value="DUF4283"/>
    <property type="match status" value="1"/>
</dbReference>
<dbReference type="Pfam" id="PF14392">
    <property type="entry name" value="zf-CCHC_4"/>
    <property type="match status" value="1"/>
</dbReference>
<dbReference type="GeneID" id="130505370"/>
<dbReference type="PANTHER" id="PTHR31286:SF178">
    <property type="entry name" value="DUF4283 DOMAIN-CONTAINING PROTEIN"/>
    <property type="match status" value="1"/>
</dbReference>
<dbReference type="InterPro" id="IPR025558">
    <property type="entry name" value="DUF4283"/>
</dbReference>
<evidence type="ECO:0000259" key="2">
    <source>
        <dbReference type="Pfam" id="PF14111"/>
    </source>
</evidence>
<name>A0A9W3CX04_RAPSA</name>
<accession>A0A9W3CX04</accession>